<dbReference type="Proteomes" id="UP001165190">
    <property type="component" value="Unassembled WGS sequence"/>
</dbReference>
<evidence type="ECO:0000313" key="10">
    <source>
        <dbReference type="Proteomes" id="UP001165190"/>
    </source>
</evidence>
<dbReference type="PROSITE" id="PS51795">
    <property type="entry name" value="ZF_FLZ"/>
    <property type="match status" value="1"/>
</dbReference>
<dbReference type="GO" id="GO:0005737">
    <property type="term" value="C:cytoplasm"/>
    <property type="evidence" value="ECO:0007669"/>
    <property type="project" value="UniProtKB-SubCell"/>
</dbReference>
<evidence type="ECO:0000256" key="6">
    <source>
        <dbReference type="PROSITE-ProRule" id="PRU01131"/>
    </source>
</evidence>
<feature type="region of interest" description="Disordered" evidence="7">
    <location>
        <begin position="140"/>
        <end position="176"/>
    </location>
</feature>
<gene>
    <name evidence="9" type="ORF">HRI_002330100</name>
</gene>
<proteinExistence type="inferred from homology"/>
<reference evidence="9" key="1">
    <citation type="submission" date="2023-05" db="EMBL/GenBank/DDBJ databases">
        <title>Genome and transcriptome analyses reveal genes involved in the formation of fine ridges on petal epidermal cells in Hibiscus trionum.</title>
        <authorList>
            <person name="Koshimizu S."/>
            <person name="Masuda S."/>
            <person name="Ishii T."/>
            <person name="Shirasu K."/>
            <person name="Hoshino A."/>
            <person name="Arita M."/>
        </authorList>
    </citation>
    <scope>NUCLEOTIDE SEQUENCE</scope>
    <source>
        <strain evidence="9">Hamamatsu line</strain>
    </source>
</reference>
<feature type="domain" description="FLZ-type" evidence="8">
    <location>
        <begin position="89"/>
        <end position="133"/>
    </location>
</feature>
<comment type="subcellular location">
    <subcellularLocation>
        <location evidence="1">Cytoplasm</location>
    </subcellularLocation>
</comment>
<comment type="similarity">
    <text evidence="2">Belongs to the FLZ family.</text>
</comment>
<name>A0A9W7I051_HIBTR</name>
<keyword evidence="3" id="KW-0963">Cytoplasm</keyword>
<keyword evidence="10" id="KW-1185">Reference proteome</keyword>
<keyword evidence="5" id="KW-0863">Zinc-finger</keyword>
<evidence type="ECO:0000256" key="4">
    <source>
        <dbReference type="ARBA" id="ARBA00022723"/>
    </source>
</evidence>
<dbReference type="GO" id="GO:0008270">
    <property type="term" value="F:zinc ion binding"/>
    <property type="evidence" value="ECO:0007669"/>
    <property type="project" value="UniProtKB-KW"/>
</dbReference>
<evidence type="ECO:0000256" key="5">
    <source>
        <dbReference type="ARBA" id="ARBA00022771"/>
    </source>
</evidence>
<feature type="compositionally biased region" description="Low complexity" evidence="7">
    <location>
        <begin position="156"/>
        <end position="167"/>
    </location>
</feature>
<dbReference type="Pfam" id="PF04570">
    <property type="entry name" value="zf-FLZ"/>
    <property type="match status" value="1"/>
</dbReference>
<dbReference type="AlphaFoldDB" id="A0A9W7I051"/>
<sequence>MLLGKRTRQPIKRTTSMTGITVDALNMEDVVHQQHPIVSDPPPPRHHEFQDGNYRDDQRFLGMVSPRNPASARSAFTNHLVDGTTTAAPFLRSCWLCNRRLAPGHDIYMYRGDRAFCSLECREKQMKKDERKEKLNTNAIAAGSEREDHHAHVSPTTAAATTTTSKTSKAEPVVAA</sequence>
<organism evidence="9 10">
    <name type="scientific">Hibiscus trionum</name>
    <name type="common">Flower of an hour</name>
    <dbReference type="NCBI Taxonomy" id="183268"/>
    <lineage>
        <taxon>Eukaryota</taxon>
        <taxon>Viridiplantae</taxon>
        <taxon>Streptophyta</taxon>
        <taxon>Embryophyta</taxon>
        <taxon>Tracheophyta</taxon>
        <taxon>Spermatophyta</taxon>
        <taxon>Magnoliopsida</taxon>
        <taxon>eudicotyledons</taxon>
        <taxon>Gunneridae</taxon>
        <taxon>Pentapetalae</taxon>
        <taxon>rosids</taxon>
        <taxon>malvids</taxon>
        <taxon>Malvales</taxon>
        <taxon>Malvaceae</taxon>
        <taxon>Malvoideae</taxon>
        <taxon>Hibiscus</taxon>
    </lineage>
</organism>
<dbReference type="InterPro" id="IPR007650">
    <property type="entry name" value="Zf-FLZ_dom"/>
</dbReference>
<comment type="caution">
    <text evidence="9">The sequence shown here is derived from an EMBL/GenBank/DDBJ whole genome shotgun (WGS) entry which is preliminary data.</text>
</comment>
<feature type="zinc finger region" description="FLZ-type" evidence="6">
    <location>
        <begin position="89"/>
        <end position="133"/>
    </location>
</feature>
<protein>
    <submittedName>
        <fullName evidence="9">FCS like zinc finger 6</fullName>
    </submittedName>
</protein>
<evidence type="ECO:0000256" key="7">
    <source>
        <dbReference type="SAM" id="MobiDB-lite"/>
    </source>
</evidence>
<evidence type="ECO:0000313" key="9">
    <source>
        <dbReference type="EMBL" id="GMI86608.1"/>
    </source>
</evidence>
<dbReference type="PANTHER" id="PTHR33059">
    <property type="entry name" value="FCS-LIKE ZINC FINGER 5"/>
    <property type="match status" value="1"/>
</dbReference>
<dbReference type="EMBL" id="BSYR01000021">
    <property type="protein sequence ID" value="GMI86608.1"/>
    <property type="molecule type" value="Genomic_DNA"/>
</dbReference>
<dbReference type="PANTHER" id="PTHR33059:SF76">
    <property type="entry name" value="FCS-LIKE ZINC FINGER 7"/>
    <property type="match status" value="1"/>
</dbReference>
<evidence type="ECO:0000256" key="2">
    <source>
        <dbReference type="ARBA" id="ARBA00009374"/>
    </source>
</evidence>
<evidence type="ECO:0000256" key="1">
    <source>
        <dbReference type="ARBA" id="ARBA00004496"/>
    </source>
</evidence>
<dbReference type="OrthoDB" id="1925036at2759"/>
<keyword evidence="4" id="KW-0479">Metal-binding</keyword>
<evidence type="ECO:0000259" key="8">
    <source>
        <dbReference type="PROSITE" id="PS51795"/>
    </source>
</evidence>
<keyword evidence="5" id="KW-0862">Zinc</keyword>
<evidence type="ECO:0000256" key="3">
    <source>
        <dbReference type="ARBA" id="ARBA00022490"/>
    </source>
</evidence>
<accession>A0A9W7I051</accession>